<dbReference type="EMBL" id="DTGT01000246">
    <property type="protein sequence ID" value="HGH61204.1"/>
    <property type="molecule type" value="Genomic_DNA"/>
</dbReference>
<keyword evidence="1" id="KW-0472">Membrane</keyword>
<proteinExistence type="predicted"/>
<dbReference type="AlphaFoldDB" id="A0A7C4ASA4"/>
<gene>
    <name evidence="2" type="ORF">ENV54_07900</name>
</gene>
<accession>A0A7C4ASA4</accession>
<evidence type="ECO:0000313" key="2">
    <source>
        <dbReference type="EMBL" id="HGH61204.1"/>
    </source>
</evidence>
<sequence>MIFLTVLAPQSAAVHIRKSGTSVMAAYKIAKLWRDHMRAFASTVLRFFLTGVAAILPLIVTVFVVTWVVKLADAYVGPSSSFGRFIVTLAGENQKYFGYLSGYLVVILLIMLLGFLVTRATLSRVQHEIDAMVARIPLIGKLYTGVSQVVDLLGGKDRRGLERFGGVGEVKLGNVSVLALLTTNQRYKMADNREYFLVFVPNSPIPATGFNILVPVEDFHPLDMAFDDFAKIFVSLGLLGPQVLRKA</sequence>
<name>A0A7C4ASA4_9BACT</name>
<dbReference type="PANTHER" id="PTHR31876">
    <property type="entry name" value="COV-LIKE PROTEIN 1"/>
    <property type="match status" value="1"/>
</dbReference>
<protein>
    <submittedName>
        <fullName evidence="2">DUF502 domain-containing protein</fullName>
    </submittedName>
</protein>
<organism evidence="2">
    <name type="scientific">Desulfomonile tiedjei</name>
    <dbReference type="NCBI Taxonomy" id="2358"/>
    <lineage>
        <taxon>Bacteria</taxon>
        <taxon>Pseudomonadati</taxon>
        <taxon>Thermodesulfobacteriota</taxon>
        <taxon>Desulfomonilia</taxon>
        <taxon>Desulfomonilales</taxon>
        <taxon>Desulfomonilaceae</taxon>
        <taxon>Desulfomonile</taxon>
    </lineage>
</organism>
<dbReference type="PANTHER" id="PTHR31876:SF26">
    <property type="entry name" value="PROTEIN LIKE COV 2"/>
    <property type="match status" value="1"/>
</dbReference>
<dbReference type="Pfam" id="PF04367">
    <property type="entry name" value="DUF502"/>
    <property type="match status" value="1"/>
</dbReference>
<evidence type="ECO:0000256" key="1">
    <source>
        <dbReference type="SAM" id="Phobius"/>
    </source>
</evidence>
<keyword evidence="1" id="KW-0812">Transmembrane</keyword>
<keyword evidence="1" id="KW-1133">Transmembrane helix</keyword>
<feature type="transmembrane region" description="Helical" evidence="1">
    <location>
        <begin position="44"/>
        <end position="69"/>
    </location>
</feature>
<reference evidence="2" key="1">
    <citation type="journal article" date="2020" name="mSystems">
        <title>Genome- and Community-Level Interaction Insights into Carbon Utilization and Element Cycling Functions of Hydrothermarchaeota in Hydrothermal Sediment.</title>
        <authorList>
            <person name="Zhou Z."/>
            <person name="Liu Y."/>
            <person name="Xu W."/>
            <person name="Pan J."/>
            <person name="Luo Z.H."/>
            <person name="Li M."/>
        </authorList>
    </citation>
    <scope>NUCLEOTIDE SEQUENCE [LARGE SCALE GENOMIC DNA]</scope>
    <source>
        <strain evidence="2">SpSt-769</strain>
    </source>
</reference>
<comment type="caution">
    <text evidence="2">The sequence shown here is derived from an EMBL/GenBank/DDBJ whole genome shotgun (WGS) entry which is preliminary data.</text>
</comment>
<dbReference type="InterPro" id="IPR007462">
    <property type="entry name" value="COV1-like"/>
</dbReference>
<feature type="transmembrane region" description="Helical" evidence="1">
    <location>
        <begin position="96"/>
        <end position="117"/>
    </location>
</feature>